<protein>
    <recommendedName>
        <fullName evidence="2">Phospholipase C</fullName>
        <ecNumber evidence="1">3.1.4.3</ecNumber>
    </recommendedName>
    <alternativeName>
        <fullName evidence="8">Phosphatidylcholine cholinephosphohydrolase</fullName>
    </alternativeName>
</protein>
<dbReference type="RefSeq" id="WP_114296130.1">
    <property type="nucleotide sequence ID" value="NZ_QPJT01000002.1"/>
</dbReference>
<sequence>MQGKFERTYGVFLKYIVTMANPFKKVIIRTECQIHKFINLQALDIIKNDNFLDAHSFFSDYTAALNDGVTWADQNFKSMGHFYNPIKNKGLYGNKNALLLANEYYAKSLMHWTQNQPEMSIFYLGAALHLVQDMTVPQHVNIRLLDSHRRYENYIKRIYMSSPELAVYRGGYYVESIEEAVRSNAHNTLRIYSRLKGIKDDEKRYYSIARYTLPLAQKTTAGCLMRFYRDIGKHHFELRLDITQYGKQLMEHSRAKST</sequence>
<gene>
    <name evidence="10" type="ORF">DFR58_10273</name>
</gene>
<dbReference type="InterPro" id="IPR008947">
    <property type="entry name" value="PLipase_C/P1_nuclease_dom_sf"/>
</dbReference>
<dbReference type="Gene3D" id="1.10.575.10">
    <property type="entry name" value="P1 Nuclease"/>
    <property type="match status" value="1"/>
</dbReference>
<feature type="domain" description="Zn-dependent PLC" evidence="9">
    <location>
        <begin position="22"/>
        <end position="238"/>
    </location>
</feature>
<keyword evidence="4" id="KW-0479">Metal-binding</keyword>
<keyword evidence="5" id="KW-0732">Signal</keyword>
<dbReference type="SMART" id="SM00770">
    <property type="entry name" value="Zn_dep_PLPC"/>
    <property type="match status" value="1"/>
</dbReference>
<evidence type="ECO:0000256" key="5">
    <source>
        <dbReference type="ARBA" id="ARBA00022729"/>
    </source>
</evidence>
<dbReference type="GO" id="GO:0034480">
    <property type="term" value="F:phosphatidylcholine phospholipase C activity"/>
    <property type="evidence" value="ECO:0007669"/>
    <property type="project" value="UniProtKB-EC"/>
</dbReference>
<organism evidence="10 11">
    <name type="scientific">Anaerobacterium chartisolvens</name>
    <dbReference type="NCBI Taxonomy" id="1297424"/>
    <lineage>
        <taxon>Bacteria</taxon>
        <taxon>Bacillati</taxon>
        <taxon>Bacillota</taxon>
        <taxon>Clostridia</taxon>
        <taxon>Eubacteriales</taxon>
        <taxon>Oscillospiraceae</taxon>
        <taxon>Anaerobacterium</taxon>
    </lineage>
</organism>
<accession>A0A369BJX5</accession>
<dbReference type="SUPFAM" id="SSF48537">
    <property type="entry name" value="Phospholipase C/P1 nuclease"/>
    <property type="match status" value="1"/>
</dbReference>
<dbReference type="CDD" id="cd11009">
    <property type="entry name" value="Zn_dep_PLPC"/>
    <property type="match status" value="1"/>
</dbReference>
<evidence type="ECO:0000313" key="10">
    <source>
        <dbReference type="EMBL" id="RCX20004.1"/>
    </source>
</evidence>
<dbReference type="PROSITE" id="PS51346">
    <property type="entry name" value="PROKAR_ZN_DEPEND_PLPC_2"/>
    <property type="match status" value="1"/>
</dbReference>
<evidence type="ECO:0000256" key="7">
    <source>
        <dbReference type="ARBA" id="ARBA00022833"/>
    </source>
</evidence>
<keyword evidence="6" id="KW-0378">Hydrolase</keyword>
<dbReference type="Proteomes" id="UP000253034">
    <property type="component" value="Unassembled WGS sequence"/>
</dbReference>
<evidence type="ECO:0000256" key="8">
    <source>
        <dbReference type="ARBA" id="ARBA00031285"/>
    </source>
</evidence>
<keyword evidence="11" id="KW-1185">Reference proteome</keyword>
<evidence type="ECO:0000259" key="9">
    <source>
        <dbReference type="PROSITE" id="PS51346"/>
    </source>
</evidence>
<dbReference type="InterPro" id="IPR001531">
    <property type="entry name" value="Zn_PLipaseC"/>
</dbReference>
<dbReference type="AlphaFoldDB" id="A0A369BJX5"/>
<keyword evidence="3" id="KW-0964">Secreted</keyword>
<dbReference type="GO" id="GO:0008270">
    <property type="term" value="F:zinc ion binding"/>
    <property type="evidence" value="ECO:0007669"/>
    <property type="project" value="InterPro"/>
</dbReference>
<dbReference type="InterPro" id="IPR029002">
    <property type="entry name" value="PLPC/GPLD1"/>
</dbReference>
<name>A0A369BJX5_9FIRM</name>
<evidence type="ECO:0000256" key="4">
    <source>
        <dbReference type="ARBA" id="ARBA00022723"/>
    </source>
</evidence>
<dbReference type="OrthoDB" id="1677163at2"/>
<dbReference type="EC" id="3.1.4.3" evidence="1"/>
<keyword evidence="7" id="KW-0862">Zinc</keyword>
<reference evidence="10 11" key="1">
    <citation type="submission" date="2018-07" db="EMBL/GenBank/DDBJ databases">
        <title>Genomic Encyclopedia of Type Strains, Phase IV (KMG-IV): sequencing the most valuable type-strain genomes for metagenomic binning, comparative biology and taxonomic classification.</title>
        <authorList>
            <person name="Goeker M."/>
        </authorList>
    </citation>
    <scope>NUCLEOTIDE SEQUENCE [LARGE SCALE GENOMIC DNA]</scope>
    <source>
        <strain evidence="10 11">DSM 27016</strain>
    </source>
</reference>
<dbReference type="Pfam" id="PF00882">
    <property type="entry name" value="Zn_dep_PLPC"/>
    <property type="match status" value="1"/>
</dbReference>
<evidence type="ECO:0000256" key="6">
    <source>
        <dbReference type="ARBA" id="ARBA00022801"/>
    </source>
</evidence>
<evidence type="ECO:0000256" key="2">
    <source>
        <dbReference type="ARBA" id="ARBA00018391"/>
    </source>
</evidence>
<evidence type="ECO:0000256" key="3">
    <source>
        <dbReference type="ARBA" id="ARBA00022525"/>
    </source>
</evidence>
<evidence type="ECO:0000256" key="1">
    <source>
        <dbReference type="ARBA" id="ARBA00012018"/>
    </source>
</evidence>
<comment type="caution">
    <text evidence="10">The sequence shown here is derived from an EMBL/GenBank/DDBJ whole genome shotgun (WGS) entry which is preliminary data.</text>
</comment>
<proteinExistence type="predicted"/>
<evidence type="ECO:0000313" key="11">
    <source>
        <dbReference type="Proteomes" id="UP000253034"/>
    </source>
</evidence>
<dbReference type="EMBL" id="QPJT01000002">
    <property type="protein sequence ID" value="RCX20004.1"/>
    <property type="molecule type" value="Genomic_DNA"/>
</dbReference>